<sequence>MSVPFELARRYSRLPRWSRLCLQALAAALGTGLALAVFALLATGEAEFRPFGQDWRWLSLTCFAALNLVAAVLGNRAYDAYRTWEDARLPSAGEFFRNHALTRLVGQSIGMTLRACEPELPDADARTVHRLAERAERDWPEIAAQEHARERLPEIRDDRLLAFVRDPQRPALSDDQVADLLALLHPDDLDEAPEFADPATGPRVRQAIARRFGEALRQALKRDFAHRGEAAYGMWLDIAGELLAQGAAGLPSTDDNARALESVRVTLSLGLPVAGADAAEIRARMAAQAERLDGVYRAVRAEGRASRRLHGITHGRLALVALLVVAVGLSGWHLHQRTQGTLEAGQQRSDARLAAIEAQLREALTPKQAGEDPTQRQLPPELIAKARELAERGNTEQQAVAAIALKQHAEADRLIQDLKRDPLAETFRLLTLEGGNWYNAGEFDRAIGPFEQALALRPEEPAAMNNAAIAHVQARLGDIAAHQREAISLLTQAQGTWTREAHPAEWAGTQNNLGLAWADMPIGDRAENFGKAIAAYGLALEIQTREANPEEWAMTQNNLGNAWLFMPTGDRAKNLGKAIAAYGLALEVRTREAHPAGWATTQNNLGLARADMPTGDRAENLGKAIAAHGLALEVFTREAHPADWAMTQNNLGNAWAQMPTGDRAENLGKAIAAYALALEVHTREAHPVDWASTQNNLGIAWQFMPTGDRAQNLGKAIAAYTLALEVSTREAHPADWALTQNNLGNAWRDMPTGDRAENLGKAIAAYKLALEVRTREAQPTKWAMTRFNLGVAYWAREGMGGGWPDLRLAIASVRATESVVTEADFPYDYRNRIAPALQALRTAWLQDGHGTQAEFDAIPPAE</sequence>
<dbReference type="AlphaFoldDB" id="A0A2K8U8E4"/>
<feature type="repeat" description="TPR" evidence="1">
    <location>
        <begin position="427"/>
        <end position="460"/>
    </location>
</feature>
<feature type="transmembrane region" description="Helical" evidence="2">
    <location>
        <begin position="317"/>
        <end position="334"/>
    </location>
</feature>
<evidence type="ECO:0000256" key="2">
    <source>
        <dbReference type="SAM" id="Phobius"/>
    </source>
</evidence>
<dbReference type="InterPro" id="IPR019734">
    <property type="entry name" value="TPR_rpt"/>
</dbReference>
<accession>A0A2K8U8E4</accession>
<dbReference type="Gene3D" id="1.25.40.10">
    <property type="entry name" value="Tetratricopeptide repeat domain"/>
    <property type="match status" value="2"/>
</dbReference>
<dbReference type="InterPro" id="IPR011990">
    <property type="entry name" value="TPR-like_helical_dom_sf"/>
</dbReference>
<feature type="transmembrane region" description="Helical" evidence="2">
    <location>
        <begin position="55"/>
        <end position="74"/>
    </location>
</feature>
<dbReference type="EMBL" id="CP020370">
    <property type="protein sequence ID" value="AUB81850.1"/>
    <property type="molecule type" value="Genomic_DNA"/>
</dbReference>
<organism evidence="3 4">
    <name type="scientific">Candidatus Thiodictyon syntrophicum</name>
    <dbReference type="NCBI Taxonomy" id="1166950"/>
    <lineage>
        <taxon>Bacteria</taxon>
        <taxon>Pseudomonadati</taxon>
        <taxon>Pseudomonadota</taxon>
        <taxon>Gammaproteobacteria</taxon>
        <taxon>Chromatiales</taxon>
        <taxon>Chromatiaceae</taxon>
        <taxon>Thiodictyon</taxon>
    </lineage>
</organism>
<dbReference type="PANTHER" id="PTHR19959:SF119">
    <property type="entry name" value="FUNGAL LIPASE-LIKE DOMAIN-CONTAINING PROTEIN"/>
    <property type="match status" value="1"/>
</dbReference>
<dbReference type="PROSITE" id="PS50005">
    <property type="entry name" value="TPR"/>
    <property type="match status" value="1"/>
</dbReference>
<keyword evidence="2" id="KW-1133">Transmembrane helix</keyword>
<protein>
    <submittedName>
        <fullName evidence="3">Uncharacterized protein</fullName>
    </submittedName>
</protein>
<gene>
    <name evidence="3" type="ORF">THSYN_13350</name>
</gene>
<keyword evidence="2" id="KW-0472">Membrane</keyword>
<dbReference type="Proteomes" id="UP000232638">
    <property type="component" value="Chromosome"/>
</dbReference>
<proteinExistence type="predicted"/>
<reference evidence="3 4" key="1">
    <citation type="submission" date="2017-03" db="EMBL/GenBank/DDBJ databases">
        <title>Complete genome sequence of Candidatus 'Thiodictyon syntrophicum' sp. nov. strain Cad16T, a photolithoautotroph purple sulfur bacterium isolated from an alpine meromictic lake.</title>
        <authorList>
            <person name="Luedin S.M."/>
            <person name="Pothier J.F."/>
            <person name="Danza F."/>
            <person name="Storelli N."/>
            <person name="Wittwer M."/>
            <person name="Tonolla M."/>
        </authorList>
    </citation>
    <scope>NUCLEOTIDE SEQUENCE [LARGE SCALE GENOMIC DNA]</scope>
    <source>
        <strain evidence="3 4">Cad16T</strain>
    </source>
</reference>
<dbReference type="SUPFAM" id="SSF48452">
    <property type="entry name" value="TPR-like"/>
    <property type="match status" value="3"/>
</dbReference>
<keyword evidence="2" id="KW-0812">Transmembrane</keyword>
<keyword evidence="4" id="KW-1185">Reference proteome</keyword>
<dbReference type="PANTHER" id="PTHR19959">
    <property type="entry name" value="KINESIN LIGHT CHAIN"/>
    <property type="match status" value="1"/>
</dbReference>
<keyword evidence="1" id="KW-0802">TPR repeat</keyword>
<name>A0A2K8U8E4_9GAMM</name>
<evidence type="ECO:0000313" key="4">
    <source>
        <dbReference type="Proteomes" id="UP000232638"/>
    </source>
</evidence>
<feature type="transmembrane region" description="Helical" evidence="2">
    <location>
        <begin position="20"/>
        <end position="43"/>
    </location>
</feature>
<evidence type="ECO:0000313" key="3">
    <source>
        <dbReference type="EMBL" id="AUB81850.1"/>
    </source>
</evidence>
<dbReference type="KEGG" id="tsy:THSYN_13350"/>
<evidence type="ECO:0000256" key="1">
    <source>
        <dbReference type="PROSITE-ProRule" id="PRU00339"/>
    </source>
</evidence>